<gene>
    <name evidence="1" type="ORF">ACFQDO_14780</name>
</gene>
<accession>A0ABW1JH84</accession>
<name>A0ABW1JH84_9ACTN</name>
<dbReference type="Proteomes" id="UP001596189">
    <property type="component" value="Unassembled WGS sequence"/>
</dbReference>
<proteinExistence type="predicted"/>
<protein>
    <submittedName>
        <fullName evidence="1">Uncharacterized protein</fullName>
    </submittedName>
</protein>
<organism evidence="1 2">
    <name type="scientific">Angustibacter luteus</name>
    <dbReference type="NCBI Taxonomy" id="658456"/>
    <lineage>
        <taxon>Bacteria</taxon>
        <taxon>Bacillati</taxon>
        <taxon>Actinomycetota</taxon>
        <taxon>Actinomycetes</taxon>
        <taxon>Kineosporiales</taxon>
        <taxon>Kineosporiaceae</taxon>
    </lineage>
</organism>
<reference evidence="2" key="1">
    <citation type="journal article" date="2019" name="Int. J. Syst. Evol. Microbiol.">
        <title>The Global Catalogue of Microorganisms (GCM) 10K type strain sequencing project: providing services to taxonomists for standard genome sequencing and annotation.</title>
        <authorList>
            <consortium name="The Broad Institute Genomics Platform"/>
            <consortium name="The Broad Institute Genome Sequencing Center for Infectious Disease"/>
            <person name="Wu L."/>
            <person name="Ma J."/>
        </authorList>
    </citation>
    <scope>NUCLEOTIDE SEQUENCE [LARGE SCALE GENOMIC DNA]</scope>
    <source>
        <strain evidence="2">KACC 14249</strain>
    </source>
</reference>
<sequence>MTSPDPEVPDQSLAEDDTQAETLRAKERLQAIVDDLARYSPGRSAHEVQQRLVAAIADDGLPEQPARWVEAVSIDAAAGRRTVLDARFAED</sequence>
<comment type="caution">
    <text evidence="1">The sequence shown here is derived from an EMBL/GenBank/DDBJ whole genome shotgun (WGS) entry which is preliminary data.</text>
</comment>
<evidence type="ECO:0000313" key="2">
    <source>
        <dbReference type="Proteomes" id="UP001596189"/>
    </source>
</evidence>
<dbReference type="RefSeq" id="WP_345714904.1">
    <property type="nucleotide sequence ID" value="NZ_BAABFP010000002.1"/>
</dbReference>
<dbReference type="EMBL" id="JBHSRD010000004">
    <property type="protein sequence ID" value="MFC6008400.1"/>
    <property type="molecule type" value="Genomic_DNA"/>
</dbReference>
<evidence type="ECO:0000313" key="1">
    <source>
        <dbReference type="EMBL" id="MFC6008400.1"/>
    </source>
</evidence>
<keyword evidence="2" id="KW-1185">Reference proteome</keyword>